<dbReference type="Proteomes" id="UP000268696">
    <property type="component" value="Chromosome"/>
</dbReference>
<protein>
    <submittedName>
        <fullName evidence="1">Mpr protein</fullName>
    </submittedName>
</protein>
<organism evidence="1 2">
    <name type="scientific">Pseudomonas synxantha</name>
    <dbReference type="NCBI Taxonomy" id="47883"/>
    <lineage>
        <taxon>Bacteria</taxon>
        <taxon>Pseudomonadati</taxon>
        <taxon>Pseudomonadota</taxon>
        <taxon>Gammaproteobacteria</taxon>
        <taxon>Pseudomonadales</taxon>
        <taxon>Pseudomonadaceae</taxon>
        <taxon>Pseudomonas</taxon>
    </lineage>
</organism>
<reference evidence="1 2" key="1">
    <citation type="submission" date="2018-03" db="EMBL/GenBank/DDBJ databases">
        <title>Diversity of phytobeneficial traits revealed by whole-genome analysis of worldwide-isolated phenazine-producing Pseudomonas spp.</title>
        <authorList>
            <person name="Biessy A."/>
            <person name="Novinscak A."/>
            <person name="Blom J."/>
            <person name="Leger G."/>
            <person name="Thomashow L.S."/>
            <person name="Cazorla F.M."/>
            <person name="Josic D."/>
            <person name="Filion M."/>
        </authorList>
    </citation>
    <scope>NUCLEOTIDE SEQUENCE [LARGE SCALE GENOMIC DNA]</scope>
    <source>
        <strain evidence="1 2">30B</strain>
    </source>
</reference>
<dbReference type="AlphaFoldDB" id="A0A3G7U8I9"/>
<name>A0A3G7U8I9_9PSED</name>
<gene>
    <name evidence="1" type="ORF">C4K03_2753</name>
</gene>
<evidence type="ECO:0000313" key="2">
    <source>
        <dbReference type="Proteomes" id="UP000268696"/>
    </source>
</evidence>
<sequence length="43" mass="4634">MGLREWGKPGLSGRIQCVECVVPLIDAKELVEVPPEALVESGE</sequence>
<proteinExistence type="predicted"/>
<dbReference type="EMBL" id="CP027754">
    <property type="protein sequence ID" value="AZE54908.1"/>
    <property type="molecule type" value="Genomic_DNA"/>
</dbReference>
<evidence type="ECO:0000313" key="1">
    <source>
        <dbReference type="EMBL" id="AZE54908.1"/>
    </source>
</evidence>
<accession>A0A3G7U8I9</accession>